<dbReference type="KEGG" id="ehx:EMIHUDRAFT_222774"/>
<dbReference type="Proteomes" id="UP000013827">
    <property type="component" value="Unassembled WGS sequence"/>
</dbReference>
<evidence type="ECO:0000256" key="8">
    <source>
        <dbReference type="ARBA" id="ARBA00023136"/>
    </source>
</evidence>
<dbReference type="UniPathway" id="UPA00378"/>
<protein>
    <recommendedName>
        <fullName evidence="10">ArnT-like N-terminal domain-containing protein</fullName>
    </recommendedName>
</protein>
<dbReference type="GO" id="GO:0016020">
    <property type="term" value="C:membrane"/>
    <property type="evidence" value="ECO:0007669"/>
    <property type="project" value="InterPro"/>
</dbReference>
<dbReference type="PANTHER" id="PTHR10050">
    <property type="entry name" value="DOLICHYL-PHOSPHATE-MANNOSE--PROTEIN MANNOSYLTRANSFERASE"/>
    <property type="match status" value="1"/>
</dbReference>
<feature type="transmembrane region" description="Helical" evidence="9">
    <location>
        <begin position="383"/>
        <end position="402"/>
    </location>
</feature>
<sequence length="441" mass="47979">MPSAKSRRPAGPRPDDRGSVIGGDASCLFLLTLAAGVTRLWRIDLPATPVYDETHVGRFLNWRAASAVPKRSPSNPPSQIRLLARLPPRYHQRAYFFDVHPPLAKLAMYRVALALGFRGAASCPYESTEPFAAECDLAPQRLLPALCGTAMVPVAFITARAAGLSRASSLLAAYLVLSDNLFLALSRLHLNDIILALLCKYGAPLTTLGWLGLQNLLLLCRLAAQGRSVAALLRQAAARGAILLGLPLAMHVAMLRLHLSLLPNSGDGDGYMSEGFQATLAGNPLAASLPPGERPSFLALALEHAATQFRYNRNMAILFPRGSHAFDSRWYSWPLAARGVHFSLDRQTFLLYYAPAYYFAILIAAAGWDALVVRARSVPRRVGWALTAAAAAFFGSFTARLWRLAVGAPATPHEWHAMLRLASTECWAEQWLGETCWASQT</sequence>
<evidence type="ECO:0000313" key="12">
    <source>
        <dbReference type="Proteomes" id="UP000013827"/>
    </source>
</evidence>
<dbReference type="EnsemblProtists" id="EOD40336">
    <property type="protein sequence ID" value="EOD40336"/>
    <property type="gene ID" value="EMIHUDRAFT_222774"/>
</dbReference>
<evidence type="ECO:0000256" key="4">
    <source>
        <dbReference type="ARBA" id="ARBA00022676"/>
    </source>
</evidence>
<dbReference type="Pfam" id="PF02366">
    <property type="entry name" value="PMT"/>
    <property type="match status" value="1"/>
</dbReference>
<reference evidence="12" key="1">
    <citation type="journal article" date="2013" name="Nature">
        <title>Pan genome of the phytoplankton Emiliania underpins its global distribution.</title>
        <authorList>
            <person name="Read B.A."/>
            <person name="Kegel J."/>
            <person name="Klute M.J."/>
            <person name="Kuo A."/>
            <person name="Lefebvre S.C."/>
            <person name="Maumus F."/>
            <person name="Mayer C."/>
            <person name="Miller J."/>
            <person name="Monier A."/>
            <person name="Salamov A."/>
            <person name="Young J."/>
            <person name="Aguilar M."/>
            <person name="Claverie J.M."/>
            <person name="Frickenhaus S."/>
            <person name="Gonzalez K."/>
            <person name="Herman E.K."/>
            <person name="Lin Y.C."/>
            <person name="Napier J."/>
            <person name="Ogata H."/>
            <person name="Sarno A.F."/>
            <person name="Shmutz J."/>
            <person name="Schroeder D."/>
            <person name="de Vargas C."/>
            <person name="Verret F."/>
            <person name="von Dassow P."/>
            <person name="Valentin K."/>
            <person name="Van de Peer Y."/>
            <person name="Wheeler G."/>
            <person name="Dacks J.B."/>
            <person name="Delwiche C.F."/>
            <person name="Dyhrman S.T."/>
            <person name="Glockner G."/>
            <person name="John U."/>
            <person name="Richards T."/>
            <person name="Worden A.Z."/>
            <person name="Zhang X."/>
            <person name="Grigoriev I.V."/>
            <person name="Allen A.E."/>
            <person name="Bidle K."/>
            <person name="Borodovsky M."/>
            <person name="Bowler C."/>
            <person name="Brownlee C."/>
            <person name="Cock J.M."/>
            <person name="Elias M."/>
            <person name="Gladyshev V.N."/>
            <person name="Groth M."/>
            <person name="Guda C."/>
            <person name="Hadaegh A."/>
            <person name="Iglesias-Rodriguez M.D."/>
            <person name="Jenkins J."/>
            <person name="Jones B.M."/>
            <person name="Lawson T."/>
            <person name="Leese F."/>
            <person name="Lindquist E."/>
            <person name="Lobanov A."/>
            <person name="Lomsadze A."/>
            <person name="Malik S.B."/>
            <person name="Marsh M.E."/>
            <person name="Mackinder L."/>
            <person name="Mock T."/>
            <person name="Mueller-Roeber B."/>
            <person name="Pagarete A."/>
            <person name="Parker M."/>
            <person name="Probert I."/>
            <person name="Quesneville H."/>
            <person name="Raines C."/>
            <person name="Rensing S.A."/>
            <person name="Riano-Pachon D.M."/>
            <person name="Richier S."/>
            <person name="Rokitta S."/>
            <person name="Shiraiwa Y."/>
            <person name="Soanes D.M."/>
            <person name="van der Giezen M."/>
            <person name="Wahlund T.M."/>
            <person name="Williams B."/>
            <person name="Wilson W."/>
            <person name="Wolfe G."/>
            <person name="Wurch L.L."/>
        </authorList>
    </citation>
    <scope>NUCLEOTIDE SEQUENCE</scope>
</reference>
<dbReference type="GO" id="GO:0006493">
    <property type="term" value="P:protein O-linked glycosylation"/>
    <property type="evidence" value="ECO:0007669"/>
    <property type="project" value="InterPro"/>
</dbReference>
<keyword evidence="6 9" id="KW-0812">Transmembrane</keyword>
<keyword evidence="5" id="KW-0808">Transferase</keyword>
<accession>A0A0D3KX51</accession>
<feature type="transmembrane region" description="Helical" evidence="9">
    <location>
        <begin position="350"/>
        <end position="371"/>
    </location>
</feature>
<dbReference type="RefSeq" id="XP_005792765.1">
    <property type="nucleotide sequence ID" value="XM_005792708.1"/>
</dbReference>
<dbReference type="HOGENOM" id="CLU_621782_0_0_1"/>
<dbReference type="GO" id="GO:0000030">
    <property type="term" value="F:mannosyltransferase activity"/>
    <property type="evidence" value="ECO:0007669"/>
    <property type="project" value="InterPro"/>
</dbReference>
<evidence type="ECO:0000256" key="9">
    <source>
        <dbReference type="SAM" id="Phobius"/>
    </source>
</evidence>
<keyword evidence="12" id="KW-1185">Reference proteome</keyword>
<reference evidence="11" key="2">
    <citation type="submission" date="2024-10" db="UniProtKB">
        <authorList>
            <consortium name="EnsemblProtists"/>
        </authorList>
    </citation>
    <scope>IDENTIFICATION</scope>
</reference>
<evidence type="ECO:0000256" key="7">
    <source>
        <dbReference type="ARBA" id="ARBA00022989"/>
    </source>
</evidence>
<dbReference type="GO" id="GO:0012505">
    <property type="term" value="C:endomembrane system"/>
    <property type="evidence" value="ECO:0007669"/>
    <property type="project" value="UniProtKB-SubCell"/>
</dbReference>
<evidence type="ECO:0000256" key="5">
    <source>
        <dbReference type="ARBA" id="ARBA00022679"/>
    </source>
</evidence>
<comment type="subcellular location">
    <subcellularLocation>
        <location evidence="1">Endomembrane system</location>
        <topology evidence="1">Multi-pass membrane protein</topology>
    </subcellularLocation>
</comment>
<dbReference type="InterPro" id="IPR003342">
    <property type="entry name" value="ArnT-like_N"/>
</dbReference>
<dbReference type="InterPro" id="IPR027005">
    <property type="entry name" value="PMT-like"/>
</dbReference>
<proteinExistence type="inferred from homology"/>
<dbReference type="PaxDb" id="2903-EOD40336"/>
<dbReference type="STRING" id="2903.R1FX70"/>
<name>A0A0D3KX51_EMIH1</name>
<feature type="domain" description="ArnT-like N-terminal" evidence="10">
    <location>
        <begin position="89"/>
        <end position="197"/>
    </location>
</feature>
<evidence type="ECO:0000256" key="6">
    <source>
        <dbReference type="ARBA" id="ARBA00022692"/>
    </source>
</evidence>
<organism evidence="11 12">
    <name type="scientific">Emiliania huxleyi (strain CCMP1516)</name>
    <dbReference type="NCBI Taxonomy" id="280463"/>
    <lineage>
        <taxon>Eukaryota</taxon>
        <taxon>Haptista</taxon>
        <taxon>Haptophyta</taxon>
        <taxon>Prymnesiophyceae</taxon>
        <taxon>Isochrysidales</taxon>
        <taxon>Noelaerhabdaceae</taxon>
        <taxon>Emiliania</taxon>
    </lineage>
</organism>
<evidence type="ECO:0000256" key="1">
    <source>
        <dbReference type="ARBA" id="ARBA00004127"/>
    </source>
</evidence>
<evidence type="ECO:0000313" key="11">
    <source>
        <dbReference type="EnsemblProtists" id="EOD40336"/>
    </source>
</evidence>
<dbReference type="AlphaFoldDB" id="A0A0D3KX51"/>
<comment type="pathway">
    <text evidence="2">Protein modification; protein glycosylation.</text>
</comment>
<keyword evidence="4" id="KW-0328">Glycosyltransferase</keyword>
<dbReference type="GeneID" id="17285607"/>
<evidence type="ECO:0000259" key="10">
    <source>
        <dbReference type="Pfam" id="PF02366"/>
    </source>
</evidence>
<keyword evidence="7 9" id="KW-1133">Transmembrane helix</keyword>
<keyword evidence="8 9" id="KW-0472">Membrane</keyword>
<dbReference type="OMA" id="ASTECWA"/>
<evidence type="ECO:0000256" key="2">
    <source>
        <dbReference type="ARBA" id="ARBA00004922"/>
    </source>
</evidence>
<comment type="similarity">
    <text evidence="3">Belongs to the glycosyltransferase 39 family.</text>
</comment>
<evidence type="ECO:0000256" key="3">
    <source>
        <dbReference type="ARBA" id="ARBA00007222"/>
    </source>
</evidence>
<dbReference type="eggNOG" id="KOG3359">
    <property type="taxonomic scope" value="Eukaryota"/>
</dbReference>